<dbReference type="EMBL" id="CYUD01000004">
    <property type="protein sequence ID" value="CUJ95587.1"/>
    <property type="molecule type" value="Genomic_DNA"/>
</dbReference>
<keyword evidence="2" id="KW-1185">Reference proteome</keyword>
<protein>
    <submittedName>
        <fullName evidence="1">Uncharacterized protein</fullName>
    </submittedName>
</protein>
<dbReference type="RefSeq" id="WP_058281295.1">
    <property type="nucleotide sequence ID" value="NZ_CYUD01000004.1"/>
</dbReference>
<proteinExistence type="predicted"/>
<dbReference type="AlphaFoldDB" id="A0A0P1I7R1"/>
<gene>
    <name evidence="1" type="ORF">RUE5091_01559</name>
</gene>
<accession>A0A0P1I7R1</accession>
<reference evidence="2" key="1">
    <citation type="submission" date="2015-09" db="EMBL/GenBank/DDBJ databases">
        <authorList>
            <person name="Rodrigo-Torres L."/>
            <person name="Arahal D.R."/>
        </authorList>
    </citation>
    <scope>NUCLEOTIDE SEQUENCE [LARGE SCALE GENOMIC DNA]</scope>
    <source>
        <strain evidence="2">CECT 5091</strain>
    </source>
</reference>
<name>A0A0P1I7R1_9RHOB</name>
<sequence length="99" mass="11619">MVDTLQATSIEQKTDHRETSDVYRGELFRRGRYRVATCRDGMQWLFQRQRFQFTAGGAAWDTLGYCVTRKALIGLHQAYKAPQHEKLQALPKRFKREVV</sequence>
<dbReference type="OrthoDB" id="7747909at2"/>
<dbReference type="STRING" id="1715692.RUE5091_01559"/>
<dbReference type="Proteomes" id="UP000051260">
    <property type="component" value="Unassembled WGS sequence"/>
</dbReference>
<evidence type="ECO:0000313" key="2">
    <source>
        <dbReference type="Proteomes" id="UP000051260"/>
    </source>
</evidence>
<evidence type="ECO:0000313" key="1">
    <source>
        <dbReference type="EMBL" id="CUJ95587.1"/>
    </source>
</evidence>
<organism evidence="1 2">
    <name type="scientific">Ruegeria denitrificans</name>
    <dbReference type="NCBI Taxonomy" id="1715692"/>
    <lineage>
        <taxon>Bacteria</taxon>
        <taxon>Pseudomonadati</taxon>
        <taxon>Pseudomonadota</taxon>
        <taxon>Alphaproteobacteria</taxon>
        <taxon>Rhodobacterales</taxon>
        <taxon>Roseobacteraceae</taxon>
        <taxon>Ruegeria</taxon>
    </lineage>
</organism>